<keyword evidence="3" id="KW-0574">Periplasm</keyword>
<dbReference type="Pfam" id="PF03480">
    <property type="entry name" value="DctP"/>
    <property type="match status" value="1"/>
</dbReference>
<dbReference type="NCBIfam" id="NF037995">
    <property type="entry name" value="TRAP_S1"/>
    <property type="match status" value="1"/>
</dbReference>
<dbReference type="PANTHER" id="PTHR33376:SF15">
    <property type="entry name" value="BLL6794 PROTEIN"/>
    <property type="match status" value="1"/>
</dbReference>
<dbReference type="GO" id="GO:0055085">
    <property type="term" value="P:transmembrane transport"/>
    <property type="evidence" value="ECO:0007669"/>
    <property type="project" value="InterPro"/>
</dbReference>
<dbReference type="InterPro" id="IPR038404">
    <property type="entry name" value="TRAP_DctP_sf"/>
</dbReference>
<keyword evidence="2 4" id="KW-0732">Signal</keyword>
<comment type="subcellular location">
    <subcellularLocation>
        <location evidence="1">Periplasm</location>
    </subcellularLocation>
</comment>
<organism evidence="5 6">
    <name type="scientific">Thalassovita taeanensis</name>
    <dbReference type="NCBI Taxonomy" id="657014"/>
    <lineage>
        <taxon>Bacteria</taxon>
        <taxon>Pseudomonadati</taxon>
        <taxon>Pseudomonadota</taxon>
        <taxon>Alphaproteobacteria</taxon>
        <taxon>Rhodobacterales</taxon>
        <taxon>Roseobacteraceae</taxon>
        <taxon>Thalassovita</taxon>
    </lineage>
</organism>
<dbReference type="PANTHER" id="PTHR33376">
    <property type="match status" value="1"/>
</dbReference>
<evidence type="ECO:0000256" key="2">
    <source>
        <dbReference type="ARBA" id="ARBA00022729"/>
    </source>
</evidence>
<proteinExistence type="predicted"/>
<evidence type="ECO:0000313" key="6">
    <source>
        <dbReference type="Proteomes" id="UP000198634"/>
    </source>
</evidence>
<reference evidence="5 6" key="1">
    <citation type="submission" date="2016-10" db="EMBL/GenBank/DDBJ databases">
        <authorList>
            <person name="de Groot N.N."/>
        </authorList>
    </citation>
    <scope>NUCLEOTIDE SEQUENCE [LARGE SCALE GENOMIC DNA]</scope>
    <source>
        <strain evidence="5 6">DSM 22007</strain>
    </source>
</reference>
<evidence type="ECO:0000256" key="3">
    <source>
        <dbReference type="ARBA" id="ARBA00022764"/>
    </source>
</evidence>
<name>A0A1H9H7J5_9RHOB</name>
<dbReference type="EMBL" id="FOEP01000009">
    <property type="protein sequence ID" value="SEQ58290.1"/>
    <property type="molecule type" value="Genomic_DNA"/>
</dbReference>
<dbReference type="SUPFAM" id="SSF53850">
    <property type="entry name" value="Periplasmic binding protein-like II"/>
    <property type="match status" value="1"/>
</dbReference>
<gene>
    <name evidence="5" type="ORF">SAMN04488092_1094</name>
</gene>
<dbReference type="Gene3D" id="3.40.190.170">
    <property type="entry name" value="Bacterial extracellular solute-binding protein, family 7"/>
    <property type="match status" value="1"/>
</dbReference>
<evidence type="ECO:0000313" key="5">
    <source>
        <dbReference type="EMBL" id="SEQ58290.1"/>
    </source>
</evidence>
<dbReference type="GO" id="GO:0042597">
    <property type="term" value="C:periplasmic space"/>
    <property type="evidence" value="ECO:0007669"/>
    <property type="project" value="UniProtKB-SubCell"/>
</dbReference>
<dbReference type="InterPro" id="IPR018389">
    <property type="entry name" value="DctP_fam"/>
</dbReference>
<sequence length="375" mass="39676">MTTATKGRTSAALLTALTLSLGLASADAAQATDLTYGSHLPINHSILVSGFDPFAKAVTEATGGGITFTSQPGSSVVSAKTVLTGIGDELVSSGYLADAYVADQLPTSAFLNGLGMESKGILAGSAAMTELQMLNCPGCEEDLENANAVSMAVSTISPYLMMCNGDISSTADLVGKKIRYSSSWGMFAAELGATPVSMPITDTFEALQRGVVDCVIGAEFWLESYSLWDTLTTVIDMPLGAFQGAHLVVFNQDVWEDMSADTHKIIYDNIPNMTVGIAKQMVEEASSIRAQAVERGLKYIQPDDAFVAAFARTQVTAATSVIEKAESKGIDNATDLAAQFRTLMDKWAAIADETGDDYAAFADKMRTEIFDKRAP</sequence>
<dbReference type="STRING" id="657014.SAMN04488092_1094"/>
<evidence type="ECO:0000256" key="1">
    <source>
        <dbReference type="ARBA" id="ARBA00004418"/>
    </source>
</evidence>
<dbReference type="Proteomes" id="UP000198634">
    <property type="component" value="Unassembled WGS sequence"/>
</dbReference>
<dbReference type="AlphaFoldDB" id="A0A1H9H7J5"/>
<feature type="chain" id="PRO_5009300951" evidence="4">
    <location>
        <begin position="32"/>
        <end position="375"/>
    </location>
</feature>
<keyword evidence="6" id="KW-1185">Reference proteome</keyword>
<protein>
    <submittedName>
        <fullName evidence="5">TRAP-type C4-dicarboxylate transport system, substrate-binding protein</fullName>
    </submittedName>
</protein>
<evidence type="ECO:0000256" key="4">
    <source>
        <dbReference type="SAM" id="SignalP"/>
    </source>
</evidence>
<accession>A0A1H9H7J5</accession>
<feature type="signal peptide" evidence="4">
    <location>
        <begin position="1"/>
        <end position="31"/>
    </location>
</feature>